<sequence>MLIMPAGIDMSTYLIQDIHSIDAEAYINFTKEALLGGTTTIGKMTLPHYNVSQISKRPVNSDQRSLLININQREGESVKSLDLSFCSEKQ</sequence>
<dbReference type="AlphaFoldDB" id="A0A183PXH3"/>
<dbReference type="Proteomes" id="UP000269396">
    <property type="component" value="Unassembled WGS sequence"/>
</dbReference>
<evidence type="ECO:0000313" key="1">
    <source>
        <dbReference type="EMBL" id="VDP78745.1"/>
    </source>
</evidence>
<proteinExistence type="predicted"/>
<protein>
    <submittedName>
        <fullName evidence="1">Uncharacterized protein</fullName>
    </submittedName>
</protein>
<reference evidence="1 2" key="1">
    <citation type="submission" date="2018-11" db="EMBL/GenBank/DDBJ databases">
        <authorList>
            <consortium name="Pathogen Informatics"/>
        </authorList>
    </citation>
    <scope>NUCLEOTIDE SEQUENCE [LARGE SCALE GENOMIC DNA]</scope>
    <source>
        <strain>Denwood</strain>
        <strain evidence="2">Zambia</strain>
    </source>
</reference>
<keyword evidence="2" id="KW-1185">Reference proteome</keyword>
<evidence type="ECO:0000313" key="2">
    <source>
        <dbReference type="Proteomes" id="UP000269396"/>
    </source>
</evidence>
<dbReference type="Gene3D" id="3.20.20.140">
    <property type="entry name" value="Metal-dependent hydrolases"/>
    <property type="match status" value="1"/>
</dbReference>
<dbReference type="EMBL" id="UZAL01041590">
    <property type="protein sequence ID" value="VDP78745.1"/>
    <property type="molecule type" value="Genomic_DNA"/>
</dbReference>
<organism evidence="1 2">
    <name type="scientific">Schistosoma mattheei</name>
    <dbReference type="NCBI Taxonomy" id="31246"/>
    <lineage>
        <taxon>Eukaryota</taxon>
        <taxon>Metazoa</taxon>
        <taxon>Spiralia</taxon>
        <taxon>Lophotrochozoa</taxon>
        <taxon>Platyhelminthes</taxon>
        <taxon>Trematoda</taxon>
        <taxon>Digenea</taxon>
        <taxon>Strigeidida</taxon>
        <taxon>Schistosomatoidea</taxon>
        <taxon>Schistosomatidae</taxon>
        <taxon>Schistosoma</taxon>
    </lineage>
</organism>
<dbReference type="STRING" id="31246.A0A183PXH3"/>
<name>A0A183PXH3_9TREM</name>
<accession>A0A183PXH3</accession>
<gene>
    <name evidence="1" type="ORF">SMTD_LOCUS19057</name>
</gene>